<keyword evidence="2 5" id="KW-0812">Transmembrane</keyword>
<dbReference type="GO" id="GO:0015035">
    <property type="term" value="F:protein-disulfide reductase activity"/>
    <property type="evidence" value="ECO:0007669"/>
    <property type="project" value="InterPro"/>
</dbReference>
<feature type="transmembrane region" description="Helical" evidence="5">
    <location>
        <begin position="12"/>
        <end position="39"/>
    </location>
</feature>
<gene>
    <name evidence="6" type="ORF">AS026_16280</name>
</gene>
<dbReference type="Pfam" id="PF02600">
    <property type="entry name" value="DsbB"/>
    <property type="match status" value="1"/>
</dbReference>
<evidence type="ECO:0000256" key="2">
    <source>
        <dbReference type="ARBA" id="ARBA00022692"/>
    </source>
</evidence>
<dbReference type="InterPro" id="IPR023380">
    <property type="entry name" value="DsbB-like_sf"/>
</dbReference>
<keyword evidence="7" id="KW-1185">Reference proteome</keyword>
<dbReference type="AlphaFoldDB" id="A0A109J948"/>
<evidence type="ECO:0008006" key="8">
    <source>
        <dbReference type="Google" id="ProtNLM"/>
    </source>
</evidence>
<reference evidence="6 7" key="1">
    <citation type="submission" date="2015-11" db="EMBL/GenBank/DDBJ databases">
        <title>Draft Genome Sequence of the Strain BR 10423 (Rhizobium sp.) isolated from nodules of Mimosa pudica.</title>
        <authorList>
            <person name="Barauna A.C."/>
            <person name="Zilli J.E."/>
            <person name="Simoes-Araujo J.L."/>
            <person name="Reis V.M."/>
            <person name="James E.K."/>
            <person name="Reis F.B.Jr."/>
            <person name="Rouws L.F."/>
            <person name="Passos S.R."/>
            <person name="Gois S.R."/>
        </authorList>
    </citation>
    <scope>NUCLEOTIDE SEQUENCE [LARGE SCALE GENOMIC DNA]</scope>
    <source>
        <strain evidence="6 7">BR10423</strain>
    </source>
</reference>
<evidence type="ECO:0000256" key="3">
    <source>
        <dbReference type="ARBA" id="ARBA00022989"/>
    </source>
</evidence>
<dbReference type="Proteomes" id="UP000068164">
    <property type="component" value="Unassembled WGS sequence"/>
</dbReference>
<evidence type="ECO:0000256" key="5">
    <source>
        <dbReference type="SAM" id="Phobius"/>
    </source>
</evidence>
<feature type="transmembrane region" description="Helical" evidence="5">
    <location>
        <begin position="147"/>
        <end position="166"/>
    </location>
</feature>
<comment type="subcellular location">
    <subcellularLocation>
        <location evidence="1">Membrane</location>
        <topology evidence="1">Multi-pass membrane protein</topology>
    </subcellularLocation>
</comment>
<keyword evidence="3 5" id="KW-1133">Transmembrane helix</keyword>
<evidence type="ECO:0000256" key="1">
    <source>
        <dbReference type="ARBA" id="ARBA00004141"/>
    </source>
</evidence>
<dbReference type="GO" id="GO:0016020">
    <property type="term" value="C:membrane"/>
    <property type="evidence" value="ECO:0007669"/>
    <property type="project" value="UniProtKB-SubCell"/>
</dbReference>
<dbReference type="Gene3D" id="1.20.1550.10">
    <property type="entry name" value="DsbB-like"/>
    <property type="match status" value="1"/>
</dbReference>
<evidence type="ECO:0000256" key="4">
    <source>
        <dbReference type="ARBA" id="ARBA00023136"/>
    </source>
</evidence>
<dbReference type="SUPFAM" id="SSF158442">
    <property type="entry name" value="DsbB-like"/>
    <property type="match status" value="1"/>
</dbReference>
<dbReference type="InterPro" id="IPR024199">
    <property type="entry name" value="Uncharacterised_DsbB"/>
</dbReference>
<sequence>MPASFSLARPVVGYSLVLALGMAVVVGTALGFQYIGGYIPCALCLLQRQPYYYGIPVAILGAVASAVGLPSWIGRAFLLAAGMLMIVGAGMGVYHSGVEWQFWEGPATCSTTAGSMTQNAGDLLGELNSIKGPSCTDAALRVLGLSFAGWNVITSLVLAAFAFIGVRKTA</sequence>
<dbReference type="InterPro" id="IPR003752">
    <property type="entry name" value="DiS_bond_form_DsbB/BdbC"/>
</dbReference>
<feature type="transmembrane region" description="Helical" evidence="5">
    <location>
        <begin position="51"/>
        <end position="69"/>
    </location>
</feature>
<dbReference type="EMBL" id="LNCD01000121">
    <property type="protein sequence ID" value="KWV44609.1"/>
    <property type="molecule type" value="Genomic_DNA"/>
</dbReference>
<dbReference type="PIRSF" id="PIRSF033913">
    <property type="entry name" value="S-S_format_DsbB"/>
    <property type="match status" value="1"/>
</dbReference>
<keyword evidence="4 5" id="KW-0472">Membrane</keyword>
<dbReference type="RefSeq" id="WP_062373567.1">
    <property type="nucleotide sequence ID" value="NZ_JBBNAS010000414.1"/>
</dbReference>
<feature type="transmembrane region" description="Helical" evidence="5">
    <location>
        <begin position="76"/>
        <end position="94"/>
    </location>
</feature>
<name>A0A109J948_9HYPH</name>
<proteinExistence type="predicted"/>
<evidence type="ECO:0000313" key="7">
    <source>
        <dbReference type="Proteomes" id="UP000068164"/>
    </source>
</evidence>
<organism evidence="6 7">
    <name type="scientific">Rhizobium altiplani</name>
    <dbReference type="NCBI Taxonomy" id="1864509"/>
    <lineage>
        <taxon>Bacteria</taxon>
        <taxon>Pseudomonadati</taxon>
        <taxon>Pseudomonadota</taxon>
        <taxon>Alphaproteobacteria</taxon>
        <taxon>Hyphomicrobiales</taxon>
        <taxon>Rhizobiaceae</taxon>
        <taxon>Rhizobium/Agrobacterium group</taxon>
        <taxon>Rhizobium</taxon>
    </lineage>
</organism>
<evidence type="ECO:0000313" key="6">
    <source>
        <dbReference type="EMBL" id="KWV44609.1"/>
    </source>
</evidence>
<accession>A0A109J948</accession>
<protein>
    <recommendedName>
        <fullName evidence="8">Disulfide bond formation protein B</fullName>
    </recommendedName>
</protein>
<comment type="caution">
    <text evidence="6">The sequence shown here is derived from an EMBL/GenBank/DDBJ whole genome shotgun (WGS) entry which is preliminary data.</text>
</comment>
<dbReference type="OrthoDB" id="9808637at2"/>
<dbReference type="GO" id="GO:0006457">
    <property type="term" value="P:protein folding"/>
    <property type="evidence" value="ECO:0007669"/>
    <property type="project" value="InterPro"/>
</dbReference>